<dbReference type="Proteomes" id="UP000590542">
    <property type="component" value="Unassembled WGS sequence"/>
</dbReference>
<dbReference type="InterPro" id="IPR053737">
    <property type="entry name" value="Type_II_TA_Toxin"/>
</dbReference>
<evidence type="ECO:0000313" key="3">
    <source>
        <dbReference type="Proteomes" id="UP000590542"/>
    </source>
</evidence>
<dbReference type="AlphaFoldDB" id="A0A7X9E726"/>
<name>A0A7X9E726_UNCKA</name>
<protein>
    <submittedName>
        <fullName evidence="2">Type II toxin-antitoxin system death-on-curing family toxin</fullName>
    </submittedName>
</protein>
<dbReference type="PROSITE" id="PS51459">
    <property type="entry name" value="FIDO"/>
    <property type="match status" value="1"/>
</dbReference>
<dbReference type="Pfam" id="PF02661">
    <property type="entry name" value="Fic"/>
    <property type="match status" value="1"/>
</dbReference>
<dbReference type="GO" id="GO:0016301">
    <property type="term" value="F:kinase activity"/>
    <property type="evidence" value="ECO:0007669"/>
    <property type="project" value="InterPro"/>
</dbReference>
<sequence length="132" mass="14873">MRHLTLGEILAFHDYQIERFGGKHGIINPQLVESSVFRPRTVLYDADLYPSVFDKAAVLAMSIIQFHPFVDGNKRTGIYSAIIFLELNGFEVYTSKSRLVNLANKILNKKINLEGVSKVLKSFSVSLSDKVI</sequence>
<gene>
    <name evidence="2" type="ORF">GYA37_02550</name>
</gene>
<dbReference type="EMBL" id="JAAZNV010000009">
    <property type="protein sequence ID" value="NMB91705.1"/>
    <property type="molecule type" value="Genomic_DNA"/>
</dbReference>
<dbReference type="InterPro" id="IPR006440">
    <property type="entry name" value="Doc"/>
</dbReference>
<organism evidence="2 3">
    <name type="scientific">candidate division WWE3 bacterium</name>
    <dbReference type="NCBI Taxonomy" id="2053526"/>
    <lineage>
        <taxon>Bacteria</taxon>
        <taxon>Katanobacteria</taxon>
    </lineage>
</organism>
<dbReference type="PANTHER" id="PTHR39426">
    <property type="entry name" value="HOMOLOGY TO DEATH-ON-CURING PROTEIN OF PHAGE P1"/>
    <property type="match status" value="1"/>
</dbReference>
<feature type="domain" description="Fido" evidence="1">
    <location>
        <begin position="4"/>
        <end position="122"/>
    </location>
</feature>
<dbReference type="NCBIfam" id="TIGR01550">
    <property type="entry name" value="DOC_P1"/>
    <property type="match status" value="1"/>
</dbReference>
<dbReference type="SUPFAM" id="SSF140931">
    <property type="entry name" value="Fic-like"/>
    <property type="match status" value="1"/>
</dbReference>
<accession>A0A7X9E726</accession>
<dbReference type="PIRSF" id="PIRSF018297">
    <property type="entry name" value="Doc"/>
    <property type="match status" value="1"/>
</dbReference>
<evidence type="ECO:0000313" key="2">
    <source>
        <dbReference type="EMBL" id="NMB91705.1"/>
    </source>
</evidence>
<dbReference type="PANTHER" id="PTHR39426:SF1">
    <property type="entry name" value="HOMOLOGY TO DEATH-ON-CURING PROTEIN OF PHAGE P1"/>
    <property type="match status" value="1"/>
</dbReference>
<comment type="caution">
    <text evidence="2">The sequence shown here is derived from an EMBL/GenBank/DDBJ whole genome shotgun (WGS) entry which is preliminary data.</text>
</comment>
<reference evidence="2 3" key="1">
    <citation type="journal article" date="2020" name="Biotechnol. Biofuels">
        <title>New insights from the biogas microbiome by comprehensive genome-resolved metagenomics of nearly 1600 species originating from multiple anaerobic digesters.</title>
        <authorList>
            <person name="Campanaro S."/>
            <person name="Treu L."/>
            <person name="Rodriguez-R L.M."/>
            <person name="Kovalovszki A."/>
            <person name="Ziels R.M."/>
            <person name="Maus I."/>
            <person name="Zhu X."/>
            <person name="Kougias P.G."/>
            <person name="Basile A."/>
            <person name="Luo G."/>
            <person name="Schluter A."/>
            <person name="Konstantinidis K.T."/>
            <person name="Angelidaki I."/>
        </authorList>
    </citation>
    <scope>NUCLEOTIDE SEQUENCE [LARGE SCALE GENOMIC DNA]</scope>
    <source>
        <strain evidence="2">AS27yjCOA_202</strain>
    </source>
</reference>
<dbReference type="InterPro" id="IPR036597">
    <property type="entry name" value="Fido-like_dom_sf"/>
</dbReference>
<proteinExistence type="predicted"/>
<dbReference type="InterPro" id="IPR003812">
    <property type="entry name" value="Fido"/>
</dbReference>
<dbReference type="Gene3D" id="1.20.120.1870">
    <property type="entry name" value="Fic/DOC protein, Fido domain"/>
    <property type="match status" value="1"/>
</dbReference>
<evidence type="ECO:0000259" key="1">
    <source>
        <dbReference type="PROSITE" id="PS51459"/>
    </source>
</evidence>